<evidence type="ECO:0000259" key="9">
    <source>
        <dbReference type="Pfam" id="PF05896"/>
    </source>
</evidence>
<protein>
    <recommendedName>
        <fullName evidence="8">Na(+)-translocating NADH-quinone reductase subunit A</fullName>
        <shortName evidence="8">Na(+)-NQR subunit A</shortName>
        <shortName evidence="8">Na(+)-translocating NQR subunit A</shortName>
        <ecNumber evidence="8">7.2.1.1</ecNumber>
    </recommendedName>
    <alternativeName>
        <fullName evidence="8">NQR complex subunit A</fullName>
    </alternativeName>
    <alternativeName>
        <fullName evidence="8">NQR-1 subunit A</fullName>
    </alternativeName>
</protein>
<feature type="domain" description="Na(+)-translocating NADH-quinone reductase subunit A C-terminal" evidence="10">
    <location>
        <begin position="263"/>
        <end position="311"/>
    </location>
</feature>
<keyword evidence="7 8" id="KW-0739">Sodium transport</keyword>
<dbReference type="EC" id="7.2.1.1" evidence="8"/>
<dbReference type="InterPro" id="IPR008703">
    <property type="entry name" value="NqrA"/>
</dbReference>
<dbReference type="OrthoDB" id="9774536at2"/>
<dbReference type="GO" id="GO:0016655">
    <property type="term" value="F:oxidoreductase activity, acting on NAD(P)H, quinone or similar compound as acceptor"/>
    <property type="evidence" value="ECO:0007669"/>
    <property type="project" value="UniProtKB-UniRule"/>
</dbReference>
<evidence type="ECO:0000256" key="7">
    <source>
        <dbReference type="ARBA" id="ARBA00023201"/>
    </source>
</evidence>
<dbReference type="InterPro" id="IPR056148">
    <property type="entry name" value="NQRA_2nd"/>
</dbReference>
<dbReference type="PANTHER" id="PTHR37839:SF1">
    <property type="entry name" value="NA(+)-TRANSLOCATING NADH-QUINONE REDUCTASE SUBUNIT A"/>
    <property type="match status" value="1"/>
</dbReference>
<keyword evidence="12" id="KW-0560">Oxidoreductase</keyword>
<feature type="domain" description="NqrA N-terminal barrel-sandwich hybrid" evidence="9">
    <location>
        <begin position="4"/>
        <end position="96"/>
    </location>
</feature>
<evidence type="ECO:0000259" key="11">
    <source>
        <dbReference type="Pfam" id="PF24836"/>
    </source>
</evidence>
<comment type="function">
    <text evidence="8">NQR complex catalyzes the reduction of ubiquinone-1 to ubiquinol by two successive reactions, coupled with the transport of Na(+) ions from the cytoplasm to the periplasm. NqrA to NqrE are probably involved in the second step, the conversion of ubisemiquinone to ubiquinol.</text>
</comment>
<keyword evidence="13" id="KW-1185">Reference proteome</keyword>
<feature type="domain" description="NqrA second alpha/beta" evidence="11">
    <location>
        <begin position="114"/>
        <end position="258"/>
    </location>
</feature>
<dbReference type="NCBIfam" id="TIGR01936">
    <property type="entry name" value="nqrA"/>
    <property type="match status" value="1"/>
</dbReference>
<dbReference type="Proteomes" id="UP000320496">
    <property type="component" value="Chromosome"/>
</dbReference>
<proteinExistence type="inferred from homology"/>
<comment type="catalytic activity">
    <reaction evidence="8">
        <text>a ubiquinone + n Na(+)(in) + NADH + H(+) = a ubiquinol + n Na(+)(out) + NAD(+)</text>
        <dbReference type="Rhea" id="RHEA:47748"/>
        <dbReference type="Rhea" id="RHEA-COMP:9565"/>
        <dbReference type="Rhea" id="RHEA-COMP:9566"/>
        <dbReference type="ChEBI" id="CHEBI:15378"/>
        <dbReference type="ChEBI" id="CHEBI:16389"/>
        <dbReference type="ChEBI" id="CHEBI:17976"/>
        <dbReference type="ChEBI" id="CHEBI:29101"/>
        <dbReference type="ChEBI" id="CHEBI:57540"/>
        <dbReference type="ChEBI" id="CHEBI:57945"/>
        <dbReference type="EC" id="7.2.1.1"/>
    </reaction>
</comment>
<evidence type="ECO:0000256" key="1">
    <source>
        <dbReference type="ARBA" id="ARBA00022448"/>
    </source>
</evidence>
<evidence type="ECO:0000256" key="5">
    <source>
        <dbReference type="ARBA" id="ARBA00023065"/>
    </source>
</evidence>
<comment type="subunit">
    <text evidence="8">Composed of six subunits; NqrA, NqrB, NqrC, NqrD, NqrE and NqrF.</text>
</comment>
<dbReference type="InterPro" id="IPR022615">
    <property type="entry name" value="NqrA_C_domain"/>
</dbReference>
<evidence type="ECO:0000313" key="12">
    <source>
        <dbReference type="EMBL" id="QDU38050.1"/>
    </source>
</evidence>
<keyword evidence="1 8" id="KW-0813">Transport</keyword>
<evidence type="ECO:0000256" key="2">
    <source>
        <dbReference type="ARBA" id="ARBA00022967"/>
    </source>
</evidence>
<keyword evidence="3 8" id="KW-0520">NAD</keyword>
<evidence type="ECO:0000313" key="13">
    <source>
        <dbReference type="Proteomes" id="UP000320496"/>
    </source>
</evidence>
<keyword evidence="6 8" id="KW-0830">Ubiquinone</keyword>
<dbReference type="NCBIfam" id="NF003759">
    <property type="entry name" value="PRK05352.1-2"/>
    <property type="match status" value="1"/>
</dbReference>
<evidence type="ECO:0000256" key="6">
    <source>
        <dbReference type="ARBA" id="ARBA00023075"/>
    </source>
</evidence>
<dbReference type="HAMAP" id="MF_00425">
    <property type="entry name" value="NqrA"/>
    <property type="match status" value="1"/>
</dbReference>
<evidence type="ECO:0000256" key="4">
    <source>
        <dbReference type="ARBA" id="ARBA00023053"/>
    </source>
</evidence>
<dbReference type="RefSeq" id="WP_145369373.1">
    <property type="nucleotide sequence ID" value="NZ_CP036275.1"/>
</dbReference>
<accession>A0A517Z6C8</accession>
<reference evidence="12 13" key="1">
    <citation type="submission" date="2019-02" db="EMBL/GenBank/DDBJ databases">
        <title>Deep-cultivation of Planctomycetes and their phenomic and genomic characterization uncovers novel biology.</title>
        <authorList>
            <person name="Wiegand S."/>
            <person name="Jogler M."/>
            <person name="Boedeker C."/>
            <person name="Pinto D."/>
            <person name="Vollmers J."/>
            <person name="Rivas-Marin E."/>
            <person name="Kohn T."/>
            <person name="Peeters S.H."/>
            <person name="Heuer A."/>
            <person name="Rast P."/>
            <person name="Oberbeckmann S."/>
            <person name="Bunk B."/>
            <person name="Jeske O."/>
            <person name="Meyerdierks A."/>
            <person name="Storesund J.E."/>
            <person name="Kallscheuer N."/>
            <person name="Luecker S."/>
            <person name="Lage O.M."/>
            <person name="Pohl T."/>
            <person name="Merkel B.J."/>
            <person name="Hornburger P."/>
            <person name="Mueller R.-W."/>
            <person name="Bruemmer F."/>
            <person name="Labrenz M."/>
            <person name="Spormann A.M."/>
            <person name="Op den Camp H."/>
            <person name="Overmann J."/>
            <person name="Amann R."/>
            <person name="Jetten M.S.M."/>
            <person name="Mascher T."/>
            <person name="Medema M.H."/>
            <person name="Devos D.P."/>
            <person name="Kaster A.-K."/>
            <person name="Ovreas L."/>
            <person name="Rohde M."/>
            <person name="Galperin M.Y."/>
            <person name="Jogler C."/>
        </authorList>
    </citation>
    <scope>NUCLEOTIDE SEQUENCE [LARGE SCALE GENOMIC DNA]</scope>
    <source>
        <strain evidence="12 13">Mal4</strain>
    </source>
</reference>
<dbReference type="Pfam" id="PF11973">
    <property type="entry name" value="NQRA_SLBB"/>
    <property type="match status" value="1"/>
</dbReference>
<dbReference type="Pfam" id="PF05896">
    <property type="entry name" value="NQRA_N"/>
    <property type="match status" value="1"/>
</dbReference>
<dbReference type="AlphaFoldDB" id="A0A517Z6C8"/>
<dbReference type="EMBL" id="CP036275">
    <property type="protein sequence ID" value="QDU38050.1"/>
    <property type="molecule type" value="Genomic_DNA"/>
</dbReference>
<name>A0A517Z6C8_9PLAN</name>
<evidence type="ECO:0000256" key="8">
    <source>
        <dbReference type="HAMAP-Rule" id="MF_00425"/>
    </source>
</evidence>
<sequence>MKYTLKKGLDLPISGTPEQTIDAAHVVKSVALLGPDYIGMKPTMEVNEGDRVKLGQILFRDKKTDGVVYTSPGCGTVASINRGNKRVFQSVVIDLDGDEEETFASFPGIDLTSLSREQVEQNLLESGLWPTLRTRPFSKIATPGTQPHSLFIQAIDTNPLAPSPRTVIAEREAEFTAGLQALSRLSGGETYLCTQAGVDIPGRDLGCVTHAEFDGPHPAGLPGTHIHLIDPVGLNKSVWHINYQDVIAVGHLFLTGRLLTERVVSLAGPQVTKPRLLRTRLGAHIAELTAGELKEGTNRVISGSVLSGRQADGPFDYLGRYHNQISVIRDAADREFLGWQMPGTNKFSLRRVFASGFAADGRRFDLTSNRNGSRRAIVPIGMYEDVVPLDILPTFLLRALAVGDTDQAQALGALELDEEDLALCTFVDPGKHEFGPMLRESLVQIELEG</sequence>
<dbReference type="GO" id="GO:0006814">
    <property type="term" value="P:sodium ion transport"/>
    <property type="evidence" value="ECO:0007669"/>
    <property type="project" value="UniProtKB-UniRule"/>
</dbReference>
<organism evidence="12 13">
    <name type="scientific">Maioricimonas rarisocia</name>
    <dbReference type="NCBI Taxonomy" id="2528026"/>
    <lineage>
        <taxon>Bacteria</taxon>
        <taxon>Pseudomonadati</taxon>
        <taxon>Planctomycetota</taxon>
        <taxon>Planctomycetia</taxon>
        <taxon>Planctomycetales</taxon>
        <taxon>Planctomycetaceae</taxon>
        <taxon>Maioricimonas</taxon>
    </lineage>
</organism>
<keyword evidence="4 8" id="KW-0915">Sodium</keyword>
<keyword evidence="2 8" id="KW-1278">Translocase</keyword>
<keyword evidence="5 8" id="KW-0406">Ion transport</keyword>
<evidence type="ECO:0000259" key="10">
    <source>
        <dbReference type="Pfam" id="PF11973"/>
    </source>
</evidence>
<comment type="similarity">
    <text evidence="8">Belongs to the NqrA family.</text>
</comment>
<gene>
    <name evidence="8 12" type="primary">nqrA</name>
    <name evidence="12" type="ORF">Mal4_23700</name>
</gene>
<dbReference type="InterPro" id="IPR056147">
    <property type="entry name" value="NQRA_N"/>
</dbReference>
<evidence type="ECO:0000256" key="3">
    <source>
        <dbReference type="ARBA" id="ARBA00023027"/>
    </source>
</evidence>
<dbReference type="Pfam" id="PF24836">
    <property type="entry name" value="NQRA_2nd"/>
    <property type="match status" value="1"/>
</dbReference>
<dbReference type="PANTHER" id="PTHR37839">
    <property type="entry name" value="NA(+)-TRANSLOCATING NADH-QUINONE REDUCTASE SUBUNIT A"/>
    <property type="match status" value="1"/>
</dbReference>
<dbReference type="KEGG" id="mri:Mal4_23700"/>